<proteinExistence type="predicted"/>
<feature type="domain" description="SRCR" evidence="1">
    <location>
        <begin position="12"/>
        <end position="66"/>
    </location>
</feature>
<comment type="caution">
    <text evidence="2">The sequence shown here is derived from an EMBL/GenBank/DDBJ whole genome shotgun (WGS) entry which is preliminary data.</text>
</comment>
<dbReference type="EMBL" id="JBHTCQ010000002">
    <property type="protein sequence ID" value="MFC7405574.1"/>
    <property type="molecule type" value="Genomic_DNA"/>
</dbReference>
<reference evidence="3" key="1">
    <citation type="journal article" date="2019" name="Int. J. Syst. Evol. Microbiol.">
        <title>The Global Catalogue of Microorganisms (GCM) 10K type strain sequencing project: providing services to taxonomists for standard genome sequencing and annotation.</title>
        <authorList>
            <consortium name="The Broad Institute Genomics Platform"/>
            <consortium name="The Broad Institute Genome Sequencing Center for Infectious Disease"/>
            <person name="Wu L."/>
            <person name="Ma J."/>
        </authorList>
    </citation>
    <scope>NUCLEOTIDE SEQUENCE [LARGE SCALE GENOMIC DNA]</scope>
    <source>
        <strain evidence="3">JCM 1490</strain>
    </source>
</reference>
<keyword evidence="3" id="KW-1185">Reference proteome</keyword>
<dbReference type="Proteomes" id="UP001596455">
    <property type="component" value="Unassembled WGS sequence"/>
</dbReference>
<organism evidence="2 3">
    <name type="scientific">Georgenia alba</name>
    <dbReference type="NCBI Taxonomy" id="2233858"/>
    <lineage>
        <taxon>Bacteria</taxon>
        <taxon>Bacillati</taxon>
        <taxon>Actinomycetota</taxon>
        <taxon>Actinomycetes</taxon>
        <taxon>Micrococcales</taxon>
        <taxon>Bogoriellaceae</taxon>
        <taxon>Georgenia</taxon>
    </lineage>
</organism>
<dbReference type="InterPro" id="IPR001190">
    <property type="entry name" value="SRCR"/>
</dbReference>
<evidence type="ECO:0000313" key="3">
    <source>
        <dbReference type="Proteomes" id="UP001596455"/>
    </source>
</evidence>
<protein>
    <recommendedName>
        <fullName evidence="1">SRCR domain-containing protein</fullName>
    </recommendedName>
</protein>
<sequence>MTATDTETGSDTRATDRCRDAHLRHCHGTWVVHVDGTEECLGVVCEDPAECHEHRVSCAELGCHGG</sequence>
<dbReference type="RefSeq" id="WP_382394135.1">
    <property type="nucleotide sequence ID" value="NZ_JBHTCQ010000002.1"/>
</dbReference>
<accession>A0ABW2Q811</accession>
<evidence type="ECO:0000313" key="2">
    <source>
        <dbReference type="EMBL" id="MFC7405574.1"/>
    </source>
</evidence>
<dbReference type="PROSITE" id="PS50287">
    <property type="entry name" value="SRCR_2"/>
    <property type="match status" value="1"/>
</dbReference>
<evidence type="ECO:0000259" key="1">
    <source>
        <dbReference type="PROSITE" id="PS50287"/>
    </source>
</evidence>
<gene>
    <name evidence="2" type="ORF">ACFQQL_10685</name>
</gene>
<name>A0ABW2Q811_9MICO</name>